<evidence type="ECO:0000313" key="4">
    <source>
        <dbReference type="EMBL" id="MFC6081547.1"/>
    </source>
</evidence>
<proteinExistence type="predicted"/>
<keyword evidence="2" id="KW-0812">Transmembrane</keyword>
<feature type="domain" description="Peptidase C14 caspase" evidence="3">
    <location>
        <begin position="9"/>
        <end position="219"/>
    </location>
</feature>
<dbReference type="RefSeq" id="WP_380749675.1">
    <property type="nucleotide sequence ID" value="NZ_JBHSRF010000010.1"/>
</dbReference>
<evidence type="ECO:0000313" key="5">
    <source>
        <dbReference type="Proteomes" id="UP001596137"/>
    </source>
</evidence>
<evidence type="ECO:0000256" key="1">
    <source>
        <dbReference type="SAM" id="MobiDB-lite"/>
    </source>
</evidence>
<keyword evidence="2" id="KW-0472">Membrane</keyword>
<dbReference type="Gene3D" id="3.40.50.1460">
    <property type="match status" value="1"/>
</dbReference>
<feature type="transmembrane region" description="Helical" evidence="2">
    <location>
        <begin position="329"/>
        <end position="349"/>
    </location>
</feature>
<protein>
    <submittedName>
        <fullName evidence="4">Caspase domain-containing protein</fullName>
    </submittedName>
</protein>
<feature type="transmembrane region" description="Helical" evidence="2">
    <location>
        <begin position="294"/>
        <end position="317"/>
    </location>
</feature>
<accession>A0ABW1NG61</accession>
<dbReference type="InterPro" id="IPR011600">
    <property type="entry name" value="Pept_C14_caspase"/>
</dbReference>
<dbReference type="SUPFAM" id="SSF52129">
    <property type="entry name" value="Caspase-like"/>
    <property type="match status" value="1"/>
</dbReference>
<comment type="caution">
    <text evidence="4">The sequence shown here is derived from an EMBL/GenBank/DDBJ whole genome shotgun (WGS) entry which is preliminary data.</text>
</comment>
<keyword evidence="2" id="KW-1133">Transmembrane helix</keyword>
<feature type="region of interest" description="Disordered" evidence="1">
    <location>
        <begin position="244"/>
        <end position="281"/>
    </location>
</feature>
<sequence>MRLADPVRSRAVLIGTANYQSPQMPGLPAVRNNVASLQRVLTDPRLGALHPSSCRTIVDPHDFRELYRFTRAAAMEAQDTLLVYYAGHGLIGPRRHELYLSLTDTDPDDLRITALDFEMLREIIRSSPAVNRVLILDCCYSGRAAVPAMAGEEGAVLGQIDISGTYTLTSSPANRPSTAPWDETYTTFTGALLTLLTEGLPQGPELLSLGHIYRALRHSLITAGHPTPSQLGTDTTDSLALTRNAAHGAPPSPAQARTALAAPEAGETTEATTPSSAAKRHAVEDGLDVKGNRLVHIAGPVTTVAAQLAIAGLLSSWLGETSSSQALVVIWWAWLICAIWALATIVIRLTKPFSLRVDRQGIATRQRKRRMEIDWNEISYVTLQPRGAFRTKAICVYPYFGNGHSPAAHMAAELPTTRRYPPWREPRTNVLVIAHTWQFTVPPAKVVAALEHFGGSRWRA</sequence>
<reference evidence="5" key="1">
    <citation type="journal article" date="2019" name="Int. J. Syst. Evol. Microbiol.">
        <title>The Global Catalogue of Microorganisms (GCM) 10K type strain sequencing project: providing services to taxonomists for standard genome sequencing and annotation.</title>
        <authorList>
            <consortium name="The Broad Institute Genomics Platform"/>
            <consortium name="The Broad Institute Genome Sequencing Center for Infectious Disease"/>
            <person name="Wu L."/>
            <person name="Ma J."/>
        </authorList>
    </citation>
    <scope>NUCLEOTIDE SEQUENCE [LARGE SCALE GENOMIC DNA]</scope>
    <source>
        <strain evidence="5">JCM 30346</strain>
    </source>
</reference>
<feature type="compositionally biased region" description="Low complexity" evidence="1">
    <location>
        <begin position="258"/>
        <end position="277"/>
    </location>
</feature>
<dbReference type="Pfam" id="PF00656">
    <property type="entry name" value="Peptidase_C14"/>
    <property type="match status" value="1"/>
</dbReference>
<keyword evidence="5" id="KW-1185">Reference proteome</keyword>
<evidence type="ECO:0000256" key="2">
    <source>
        <dbReference type="SAM" id="Phobius"/>
    </source>
</evidence>
<gene>
    <name evidence="4" type="ORF">ACFP1K_10275</name>
</gene>
<name>A0ABW1NG61_9ACTN</name>
<dbReference type="EMBL" id="JBHSRF010000010">
    <property type="protein sequence ID" value="MFC6081547.1"/>
    <property type="molecule type" value="Genomic_DNA"/>
</dbReference>
<dbReference type="Proteomes" id="UP001596137">
    <property type="component" value="Unassembled WGS sequence"/>
</dbReference>
<evidence type="ECO:0000259" key="3">
    <source>
        <dbReference type="Pfam" id="PF00656"/>
    </source>
</evidence>
<dbReference type="InterPro" id="IPR029030">
    <property type="entry name" value="Caspase-like_dom_sf"/>
</dbReference>
<organism evidence="4 5">
    <name type="scientific">Sphaerisporangium aureirubrum</name>
    <dbReference type="NCBI Taxonomy" id="1544736"/>
    <lineage>
        <taxon>Bacteria</taxon>
        <taxon>Bacillati</taxon>
        <taxon>Actinomycetota</taxon>
        <taxon>Actinomycetes</taxon>
        <taxon>Streptosporangiales</taxon>
        <taxon>Streptosporangiaceae</taxon>
        <taxon>Sphaerisporangium</taxon>
    </lineage>
</organism>
<dbReference type="NCBIfam" id="NF047832">
    <property type="entry name" value="caspase_w_EACC1"/>
    <property type="match status" value="1"/>
</dbReference>